<protein>
    <submittedName>
        <fullName evidence="1">F-box family protein</fullName>
    </submittedName>
</protein>
<dbReference type="InParanoid" id="A0A7J7CS91"/>
<evidence type="ECO:0000313" key="3">
    <source>
        <dbReference type="Proteomes" id="UP000593562"/>
    </source>
</evidence>
<proteinExistence type="predicted"/>
<sequence length="60" mass="6915">MELFARVGSSSVSDLYKVKLSCKEFREPVDNDYIYEFASMEKLPMIAWHASEGAASFFER</sequence>
<evidence type="ECO:0000313" key="2">
    <source>
        <dbReference type="EMBL" id="KAF5736942.1"/>
    </source>
</evidence>
<dbReference type="Proteomes" id="UP000593562">
    <property type="component" value="Unassembled WGS sequence"/>
</dbReference>
<dbReference type="EMBL" id="JAAARO010000014">
    <property type="protein sequence ID" value="KAF5736942.1"/>
    <property type="molecule type" value="Genomic_DNA"/>
</dbReference>
<gene>
    <name evidence="1" type="ORF">HS088_TW14G01086</name>
    <name evidence="2" type="ORF">HS088_TW14G01097</name>
</gene>
<accession>A0A7J7CS91</accession>
<organism evidence="1 3">
    <name type="scientific">Tripterygium wilfordii</name>
    <name type="common">Thunder God vine</name>
    <dbReference type="NCBI Taxonomy" id="458696"/>
    <lineage>
        <taxon>Eukaryota</taxon>
        <taxon>Viridiplantae</taxon>
        <taxon>Streptophyta</taxon>
        <taxon>Embryophyta</taxon>
        <taxon>Tracheophyta</taxon>
        <taxon>Spermatophyta</taxon>
        <taxon>Magnoliopsida</taxon>
        <taxon>eudicotyledons</taxon>
        <taxon>Gunneridae</taxon>
        <taxon>Pentapetalae</taxon>
        <taxon>rosids</taxon>
        <taxon>fabids</taxon>
        <taxon>Celastrales</taxon>
        <taxon>Celastraceae</taxon>
        <taxon>Tripterygium</taxon>
    </lineage>
</organism>
<reference evidence="1 3" key="1">
    <citation type="journal article" date="2020" name="Nat. Commun.">
        <title>Genome of Tripterygium wilfordii and identification of cytochrome P450 involved in triptolide biosynthesis.</title>
        <authorList>
            <person name="Tu L."/>
            <person name="Su P."/>
            <person name="Zhang Z."/>
            <person name="Gao L."/>
            <person name="Wang J."/>
            <person name="Hu T."/>
            <person name="Zhou J."/>
            <person name="Zhang Y."/>
            <person name="Zhao Y."/>
            <person name="Liu Y."/>
            <person name="Song Y."/>
            <person name="Tong Y."/>
            <person name="Lu Y."/>
            <person name="Yang J."/>
            <person name="Xu C."/>
            <person name="Jia M."/>
            <person name="Peters R.J."/>
            <person name="Huang L."/>
            <person name="Gao W."/>
        </authorList>
    </citation>
    <scope>NUCLEOTIDE SEQUENCE [LARGE SCALE GENOMIC DNA]</scope>
    <source>
        <strain evidence="3">cv. XIE 37</strain>
        <strain evidence="1">XIE 37</strain>
        <tissue evidence="1">Leaf</tissue>
    </source>
</reference>
<name>A0A7J7CS91_TRIWF</name>
<dbReference type="EMBL" id="JAAARO010000014">
    <property type="protein sequence ID" value="KAF5736931.1"/>
    <property type="molecule type" value="Genomic_DNA"/>
</dbReference>
<dbReference type="AlphaFoldDB" id="A0A7J7CS91"/>
<comment type="caution">
    <text evidence="1">The sequence shown here is derived from an EMBL/GenBank/DDBJ whole genome shotgun (WGS) entry which is preliminary data.</text>
</comment>
<keyword evidence="3" id="KW-1185">Reference proteome</keyword>
<evidence type="ECO:0000313" key="1">
    <source>
        <dbReference type="EMBL" id="KAF5736931.1"/>
    </source>
</evidence>